<keyword evidence="2" id="KW-1185">Reference proteome</keyword>
<comment type="caution">
    <text evidence="1">The sequence shown here is derived from an EMBL/GenBank/DDBJ whole genome shotgun (WGS) entry which is preliminary data.</text>
</comment>
<sequence length="471" mass="50599">MSSKSSISEKHTPKSGVLSPSHETDPEVAIEGTLEDFEVFKKTAEGVDFRTVGWPRATVIFLKVIFATGVLSIPTAMFSLGAVGGALSVIGWSMLNTYTAQIQGDFRNSHPGVHSIADMAKVVGGPWVKELAGVLFIVAYVLCTGSGILGVSIGLNALSHHAACTVWWSFIATVVVALTASVRKFHQIGWLTWAGFASIFTAVLIVVIAVTLRDRPAAAPQTGDYELGYYVIAYPTFAAGMVASCTIFVSSAGTSAFLPVISEMRNPRDYRKALYTCMAIVTAAYLSFSLVVYRWCGQWVASPSLGSAGQTVKMVAYGIGLVGLIVSACLYLHVAAKYIFVRILRDSKHLQSNTIVHWGTWLSCTFGLAAISFILAEAIPVFNYLLALTGSICFAPLAIMLPGWLWLYDHPEYRRGSAGKQALYWFHAAFIPLGAFFLVGGTYGVILEIKEAYADGLIGSAFACADNSNSS</sequence>
<dbReference type="Proteomes" id="UP001320706">
    <property type="component" value="Unassembled WGS sequence"/>
</dbReference>
<dbReference type="EMBL" id="JAMKPW020000013">
    <property type="protein sequence ID" value="KAK8211520.1"/>
    <property type="molecule type" value="Genomic_DNA"/>
</dbReference>
<evidence type="ECO:0000313" key="1">
    <source>
        <dbReference type="EMBL" id="KAK8211520.1"/>
    </source>
</evidence>
<evidence type="ECO:0000313" key="2">
    <source>
        <dbReference type="Proteomes" id="UP001320706"/>
    </source>
</evidence>
<protein>
    <submittedName>
        <fullName evidence="1">Uncharacterized protein</fullName>
    </submittedName>
</protein>
<gene>
    <name evidence="1" type="ORF">M8818_003173</name>
</gene>
<reference evidence="1" key="1">
    <citation type="submission" date="2024-02" db="EMBL/GenBank/DDBJ databases">
        <title>Metagenome Assembled Genome of Zalaria obscura JY119.</title>
        <authorList>
            <person name="Vighnesh L."/>
            <person name="Jagadeeshwari U."/>
            <person name="Venkata Ramana C."/>
            <person name="Sasikala C."/>
        </authorList>
    </citation>
    <scope>NUCLEOTIDE SEQUENCE</scope>
    <source>
        <strain evidence="1">JY119</strain>
    </source>
</reference>
<proteinExistence type="predicted"/>
<accession>A0ACC3SH52</accession>
<name>A0ACC3SH52_9PEZI</name>
<organism evidence="1 2">
    <name type="scientific">Zalaria obscura</name>
    <dbReference type="NCBI Taxonomy" id="2024903"/>
    <lineage>
        <taxon>Eukaryota</taxon>
        <taxon>Fungi</taxon>
        <taxon>Dikarya</taxon>
        <taxon>Ascomycota</taxon>
        <taxon>Pezizomycotina</taxon>
        <taxon>Dothideomycetes</taxon>
        <taxon>Dothideomycetidae</taxon>
        <taxon>Dothideales</taxon>
        <taxon>Zalariaceae</taxon>
        <taxon>Zalaria</taxon>
    </lineage>
</organism>